<dbReference type="GO" id="GO:0005829">
    <property type="term" value="C:cytosol"/>
    <property type="evidence" value="ECO:0007669"/>
    <property type="project" value="TreeGrafter"/>
</dbReference>
<dbReference type="Pfam" id="PF08501">
    <property type="entry name" value="Shikimate_dh_N"/>
    <property type="match status" value="1"/>
</dbReference>
<dbReference type="PANTHER" id="PTHR21089">
    <property type="entry name" value="SHIKIMATE DEHYDROGENASE"/>
    <property type="match status" value="1"/>
</dbReference>
<evidence type="ECO:0000259" key="1">
    <source>
        <dbReference type="Pfam" id="PF08501"/>
    </source>
</evidence>
<accession>A0A0N0S0A1</accession>
<dbReference type="AlphaFoldDB" id="A0A0N0S0A1"/>
<dbReference type="CDD" id="cd01065">
    <property type="entry name" value="NAD_bind_Shikimate_DH"/>
    <property type="match status" value="1"/>
</dbReference>
<dbReference type="InterPro" id="IPR036291">
    <property type="entry name" value="NAD(P)-bd_dom_sf"/>
</dbReference>
<reference evidence="3" key="2">
    <citation type="submission" date="2015-01" db="EMBL/GenBank/DDBJ databases">
        <title>Draft genome sequence of potential hydrocarbon metabolising strain of Rhodococcus rhodochrous.</title>
        <authorList>
            <person name="Aggarwal R.K."/>
            <person name="Dawar C."/>
        </authorList>
    </citation>
    <scope>NUCLEOTIDE SEQUENCE [LARGE SCALE GENOMIC DNA]</scope>
    <source>
        <strain evidence="3">KG-21</strain>
    </source>
</reference>
<reference evidence="2 3" key="1">
    <citation type="journal article" date="2015" name="Genome Announc.">
        <title>Draft Genome Sequence of Rhodococcus rhodochrous Strain KG-21, a Soil Isolate from Oil Fields of Krishna-Godavari Basin, India.</title>
        <authorList>
            <person name="Dawar C."/>
            <person name="Aggarwal R.K."/>
        </authorList>
    </citation>
    <scope>NUCLEOTIDE SEQUENCE [LARGE SCALE GENOMIC DNA]</scope>
    <source>
        <strain evidence="2 3">KG-21</strain>
    </source>
</reference>
<dbReference type="PATRIC" id="fig|1441923.3.peg.5625"/>
<organism evidence="2 3">
    <name type="scientific">Rhodococcus rhodochrous KG-21</name>
    <dbReference type="NCBI Taxonomy" id="1441923"/>
    <lineage>
        <taxon>Bacteria</taxon>
        <taxon>Bacillati</taxon>
        <taxon>Actinomycetota</taxon>
        <taxon>Actinomycetes</taxon>
        <taxon>Mycobacteriales</taxon>
        <taxon>Nocardiaceae</taxon>
        <taxon>Rhodococcus</taxon>
    </lineage>
</organism>
<dbReference type="NCBIfam" id="NF009202">
    <property type="entry name" value="PRK12550.1"/>
    <property type="match status" value="1"/>
</dbReference>
<evidence type="ECO:0000313" key="2">
    <source>
        <dbReference type="EMBL" id="KOS53393.1"/>
    </source>
</evidence>
<dbReference type="Proteomes" id="UP000037712">
    <property type="component" value="Unassembled WGS sequence"/>
</dbReference>
<dbReference type="SUPFAM" id="SSF51735">
    <property type="entry name" value="NAD(P)-binding Rossmann-fold domains"/>
    <property type="match status" value="1"/>
</dbReference>
<dbReference type="Gene3D" id="3.40.50.10860">
    <property type="entry name" value="Leucine Dehydrogenase, chain A, domain 1"/>
    <property type="match status" value="1"/>
</dbReference>
<dbReference type="PANTHER" id="PTHR21089:SF9">
    <property type="entry name" value="SHIKIMATE DEHYDROGENASE-LIKE PROTEIN HI_0607"/>
    <property type="match status" value="1"/>
</dbReference>
<evidence type="ECO:0000313" key="3">
    <source>
        <dbReference type="Proteomes" id="UP000037712"/>
    </source>
</evidence>
<dbReference type="InterPro" id="IPR022893">
    <property type="entry name" value="Shikimate_DH_fam"/>
</dbReference>
<dbReference type="GO" id="GO:0050661">
    <property type="term" value="F:NADP binding"/>
    <property type="evidence" value="ECO:0007669"/>
    <property type="project" value="TreeGrafter"/>
</dbReference>
<dbReference type="GO" id="GO:0004764">
    <property type="term" value="F:shikimate 3-dehydrogenase (NADP+) activity"/>
    <property type="evidence" value="ECO:0007669"/>
    <property type="project" value="InterPro"/>
</dbReference>
<dbReference type="NCBIfam" id="NF001319">
    <property type="entry name" value="PRK00258.3-3"/>
    <property type="match status" value="1"/>
</dbReference>
<gene>
    <name evidence="2" type="ORF">Z051_25845</name>
</gene>
<dbReference type="GO" id="GO:0019632">
    <property type="term" value="P:shikimate metabolic process"/>
    <property type="evidence" value="ECO:0007669"/>
    <property type="project" value="TreeGrafter"/>
</dbReference>
<proteinExistence type="predicted"/>
<protein>
    <submittedName>
        <fullName evidence="2">Shikimate dehydrogenase</fullName>
    </submittedName>
</protein>
<dbReference type="SUPFAM" id="SSF53223">
    <property type="entry name" value="Aminoacid dehydrogenase-like, N-terminal domain"/>
    <property type="match status" value="1"/>
</dbReference>
<dbReference type="GO" id="GO:0009423">
    <property type="term" value="P:chorismate biosynthetic process"/>
    <property type="evidence" value="ECO:0007669"/>
    <property type="project" value="TreeGrafter"/>
</dbReference>
<dbReference type="InterPro" id="IPR013708">
    <property type="entry name" value="Shikimate_DH-bd_N"/>
</dbReference>
<dbReference type="InterPro" id="IPR046346">
    <property type="entry name" value="Aminoacid_DH-like_N_sf"/>
</dbReference>
<comment type="caution">
    <text evidence="2">The sequence shown here is derived from an EMBL/GenBank/DDBJ whole genome shotgun (WGS) entry which is preliminary data.</text>
</comment>
<sequence>MARMVSRITKDTRLCISLSGRPSNIGTRFHNYLYDELGLDYVYKAFTTTDLPSAVAGIRGLGIRGCGVSMPFKEAVIPLIDELHDSARAIESVNTIVNEDGVLHAYNTDYQAVVDLLREHEVDPGKPAAVAGSGGMAKAVVAALRDSGFRDVSVVARNEETGAALARQYGFDCRAELDGRTPGLLVNATPVGMTGGRESEQLPFPEAAVAAASTVFDVVAMPPETPLIRAARAHGLPVITGAEVIALQAAQQFALYTGVTPTPEQVRRASEFSRADG</sequence>
<dbReference type="EMBL" id="AZYO01000123">
    <property type="protein sequence ID" value="KOS53393.1"/>
    <property type="molecule type" value="Genomic_DNA"/>
</dbReference>
<dbReference type="Gene3D" id="3.40.50.720">
    <property type="entry name" value="NAD(P)-binding Rossmann-like Domain"/>
    <property type="match status" value="1"/>
</dbReference>
<feature type="domain" description="Shikimate dehydrogenase substrate binding N-terminal" evidence="1">
    <location>
        <begin position="28"/>
        <end position="96"/>
    </location>
</feature>
<name>A0A0N0S0A1_RHORH</name>